<name>A0A7I8J2J6_SPIIN</name>
<reference evidence="1 2" key="1">
    <citation type="submission" date="2019-12" db="EMBL/GenBank/DDBJ databases">
        <authorList>
            <person name="Scholz U."/>
            <person name="Mascher M."/>
            <person name="Fiebig A."/>
        </authorList>
    </citation>
    <scope>NUCLEOTIDE SEQUENCE</scope>
</reference>
<dbReference type="EMBL" id="LR743595">
    <property type="protein sequence ID" value="CAA2624855.1"/>
    <property type="molecule type" value="Genomic_DNA"/>
</dbReference>
<evidence type="ECO:0000313" key="2">
    <source>
        <dbReference type="Proteomes" id="UP001189122"/>
    </source>
</evidence>
<dbReference type="EMBL" id="CACRZD030000008">
    <property type="protein sequence ID" value="CAA6664279.1"/>
    <property type="molecule type" value="Genomic_DNA"/>
</dbReference>
<dbReference type="AlphaFoldDB" id="A0A7I8J2J6"/>
<evidence type="ECO:0000313" key="1">
    <source>
        <dbReference type="EMBL" id="CAA2624855.1"/>
    </source>
</evidence>
<keyword evidence="2" id="KW-1185">Reference proteome</keyword>
<organism evidence="1">
    <name type="scientific">Spirodela intermedia</name>
    <name type="common">Intermediate duckweed</name>
    <dbReference type="NCBI Taxonomy" id="51605"/>
    <lineage>
        <taxon>Eukaryota</taxon>
        <taxon>Viridiplantae</taxon>
        <taxon>Streptophyta</taxon>
        <taxon>Embryophyta</taxon>
        <taxon>Tracheophyta</taxon>
        <taxon>Spermatophyta</taxon>
        <taxon>Magnoliopsida</taxon>
        <taxon>Liliopsida</taxon>
        <taxon>Araceae</taxon>
        <taxon>Lemnoideae</taxon>
        <taxon>Spirodela</taxon>
    </lineage>
</organism>
<gene>
    <name evidence="1" type="ORF">SI7747_08010668</name>
</gene>
<accession>A0A7I8J2J6</accession>
<proteinExistence type="predicted"/>
<protein>
    <submittedName>
        <fullName evidence="1">Uncharacterized protein</fullName>
    </submittedName>
</protein>
<sequence length="61" mass="6792">MSAPGEHESGGNRVPPGDSYIRSFILRCTQQEEALHRIWGVAHTSPYRPSRSSPCSRLLPD</sequence>
<dbReference type="Proteomes" id="UP001189122">
    <property type="component" value="Unassembled WGS sequence"/>
</dbReference>